<gene>
    <name evidence="3" type="ORF">NCTC10821_03347</name>
</gene>
<keyword evidence="1" id="KW-0472">Membrane</keyword>
<dbReference type="PANTHER" id="PTHR35797:SF1">
    <property type="entry name" value="PROTEASE"/>
    <property type="match status" value="1"/>
</dbReference>
<dbReference type="AlphaFoldDB" id="A0A378TGC9"/>
<accession>A0A378TGC9</accession>
<sequence length="294" mass="31859">MEIMRSSTRRTGILSYIALSFGPAWVAWAAVGAMGLGLDDPVIQLITAAFIPAAAAVIVRRWITREGFADAGLRLGLRRNWRIYVFASALPPLILGIALLIAWAGGLWNPAATDWSQHLLFIAAIPVIPLLAMPIFFGEEFGWTAYLRDRLLPGRPVATTFATGLIWGVWHWPLPWVGYFGAQTSAWDAVIAMVLWIPLSVLLEFLIGFVWGRSGSVWPSTIVHGGGNLVVAAGLDTFTGSAMSITTSTVVYLLAMTPVVAATLLWGRWRTVPPRPHNAAVVSSADAGSRAHHR</sequence>
<name>A0A378TGC9_9MYCO</name>
<feature type="transmembrane region" description="Helical" evidence="1">
    <location>
        <begin position="12"/>
        <end position="36"/>
    </location>
</feature>
<proteinExistence type="predicted"/>
<dbReference type="EMBL" id="UGQT01000001">
    <property type="protein sequence ID" value="STZ59809.1"/>
    <property type="molecule type" value="Genomic_DNA"/>
</dbReference>
<dbReference type="PANTHER" id="PTHR35797">
    <property type="entry name" value="PROTEASE-RELATED"/>
    <property type="match status" value="1"/>
</dbReference>
<dbReference type="InterPro" id="IPR003675">
    <property type="entry name" value="Rce1/LyrA-like_dom"/>
</dbReference>
<feature type="transmembrane region" description="Helical" evidence="1">
    <location>
        <begin position="222"/>
        <end position="243"/>
    </location>
</feature>
<keyword evidence="4" id="KW-1185">Reference proteome</keyword>
<organism evidence="3 4">
    <name type="scientific">Mycolicibacterium tokaiense</name>
    <dbReference type="NCBI Taxonomy" id="39695"/>
    <lineage>
        <taxon>Bacteria</taxon>
        <taxon>Bacillati</taxon>
        <taxon>Actinomycetota</taxon>
        <taxon>Actinomycetes</taxon>
        <taxon>Mycobacteriales</taxon>
        <taxon>Mycobacteriaceae</taxon>
        <taxon>Mycolicibacterium</taxon>
    </lineage>
</organism>
<feature type="transmembrane region" description="Helical" evidence="1">
    <location>
        <begin position="186"/>
        <end position="210"/>
    </location>
</feature>
<feature type="transmembrane region" description="Helical" evidence="1">
    <location>
        <begin position="42"/>
        <end position="63"/>
    </location>
</feature>
<feature type="transmembrane region" description="Helical" evidence="1">
    <location>
        <begin position="249"/>
        <end position="267"/>
    </location>
</feature>
<evidence type="ECO:0000313" key="4">
    <source>
        <dbReference type="Proteomes" id="UP000254978"/>
    </source>
</evidence>
<evidence type="ECO:0000259" key="2">
    <source>
        <dbReference type="Pfam" id="PF02517"/>
    </source>
</evidence>
<evidence type="ECO:0000256" key="1">
    <source>
        <dbReference type="SAM" id="Phobius"/>
    </source>
</evidence>
<dbReference type="Proteomes" id="UP000254978">
    <property type="component" value="Unassembled WGS sequence"/>
</dbReference>
<dbReference type="GO" id="GO:0080120">
    <property type="term" value="P:CAAX-box protein maturation"/>
    <property type="evidence" value="ECO:0007669"/>
    <property type="project" value="UniProtKB-ARBA"/>
</dbReference>
<keyword evidence="1" id="KW-1133">Transmembrane helix</keyword>
<feature type="transmembrane region" description="Helical" evidence="1">
    <location>
        <begin position="83"/>
        <end position="106"/>
    </location>
</feature>
<reference evidence="3 4" key="1">
    <citation type="submission" date="2018-06" db="EMBL/GenBank/DDBJ databases">
        <authorList>
            <consortium name="Pathogen Informatics"/>
            <person name="Doyle S."/>
        </authorList>
    </citation>
    <scope>NUCLEOTIDE SEQUENCE [LARGE SCALE GENOMIC DNA]</scope>
    <source>
        <strain evidence="3 4">NCTC10821</strain>
    </source>
</reference>
<evidence type="ECO:0000313" key="3">
    <source>
        <dbReference type="EMBL" id="STZ59809.1"/>
    </source>
</evidence>
<dbReference type="InterPro" id="IPR042150">
    <property type="entry name" value="MmRce1-like"/>
</dbReference>
<keyword evidence="1" id="KW-0812">Transmembrane</keyword>
<feature type="transmembrane region" description="Helical" evidence="1">
    <location>
        <begin position="157"/>
        <end position="174"/>
    </location>
</feature>
<dbReference type="GO" id="GO:0004175">
    <property type="term" value="F:endopeptidase activity"/>
    <property type="evidence" value="ECO:0007669"/>
    <property type="project" value="UniProtKB-ARBA"/>
</dbReference>
<dbReference type="OrthoDB" id="3693644at2"/>
<dbReference type="Pfam" id="PF02517">
    <property type="entry name" value="Rce1-like"/>
    <property type="match status" value="1"/>
</dbReference>
<feature type="transmembrane region" description="Helical" evidence="1">
    <location>
        <begin position="118"/>
        <end position="137"/>
    </location>
</feature>
<feature type="domain" description="CAAX prenyl protease 2/Lysostaphin resistance protein A-like" evidence="2">
    <location>
        <begin position="125"/>
        <end position="230"/>
    </location>
</feature>
<protein>
    <submittedName>
        <fullName evidence="3">Abortive infection protein</fullName>
    </submittedName>
</protein>